<dbReference type="PANTHER" id="PTHR23317:SF26">
    <property type="entry name" value="ZIZIMIN, ISOFORM K"/>
    <property type="match status" value="1"/>
</dbReference>
<sequence>MSMQKECLYWSHLTLCNLKYAKFEHEQLKLDLLKKVFLEVDGSFPSCRRRLRVLSANSSLFSPLEFACQKLELKANQINAVLNDSNEIRPLDVKGLQLLLQGAVMPTVNAGPLSYAEAFTQPEQKKRYGDDGMHVLELSFRKLMSACDKALQVNETVIAADQQTYHEVLLASFEAMHERLSGFFGNSCLRIHEFQFRDVQPQEGIADGQKSAMRVLHTISGVTPTS</sequence>
<keyword evidence="3" id="KW-1185">Reference proteome</keyword>
<feature type="domain" description="DOCKER" evidence="2">
    <location>
        <begin position="1"/>
        <end position="189"/>
    </location>
</feature>
<comment type="similarity">
    <text evidence="1">Belongs to the DOCK family.</text>
</comment>
<dbReference type="PROSITE" id="PS51651">
    <property type="entry name" value="DOCKER"/>
    <property type="match status" value="1"/>
</dbReference>
<dbReference type="GO" id="GO:0007264">
    <property type="term" value="P:small GTPase-mediated signal transduction"/>
    <property type="evidence" value="ECO:0007669"/>
    <property type="project" value="InterPro"/>
</dbReference>
<protein>
    <submittedName>
        <fullName evidence="4">DOCKER domain-containing protein</fullName>
    </submittedName>
</protein>
<dbReference type="InterPro" id="IPR043162">
    <property type="entry name" value="DOCK_C_lobe_C"/>
</dbReference>
<dbReference type="InterPro" id="IPR027357">
    <property type="entry name" value="DOCKER_dom"/>
</dbReference>
<reference evidence="3" key="1">
    <citation type="submission" date="2012-09" db="EMBL/GenBank/DDBJ databases">
        <authorList>
            <person name="Martin A.A."/>
        </authorList>
    </citation>
    <scope>NUCLEOTIDE SEQUENCE</scope>
</reference>
<evidence type="ECO:0000256" key="1">
    <source>
        <dbReference type="PROSITE-ProRule" id="PRU00984"/>
    </source>
</evidence>
<dbReference type="InterPro" id="IPR046773">
    <property type="entry name" value="DOCKER_Lobe_C"/>
</dbReference>
<dbReference type="Gene3D" id="1.20.58.740">
    <property type="match status" value="1"/>
</dbReference>
<accession>A0A0K0DPL1</accession>
<dbReference type="PANTHER" id="PTHR23317">
    <property type="entry name" value="DEDICATOR OF CYTOKINESIS DOCK"/>
    <property type="match status" value="1"/>
</dbReference>
<dbReference type="GO" id="GO:0005085">
    <property type="term" value="F:guanyl-nucleotide exchange factor activity"/>
    <property type="evidence" value="ECO:0007669"/>
    <property type="project" value="InterPro"/>
</dbReference>
<dbReference type="Proteomes" id="UP000035642">
    <property type="component" value="Unassembled WGS sequence"/>
</dbReference>
<dbReference type="WBParaSite" id="ACAC_0001370001-mRNA-1">
    <property type="protein sequence ID" value="ACAC_0001370001-mRNA-1"/>
    <property type="gene ID" value="ACAC_0001370001"/>
</dbReference>
<reference evidence="4" key="2">
    <citation type="submission" date="2017-02" db="UniProtKB">
        <authorList>
            <consortium name="WormBaseParasite"/>
        </authorList>
    </citation>
    <scope>IDENTIFICATION</scope>
</reference>
<name>A0A0K0DPL1_ANGCA</name>
<dbReference type="AlphaFoldDB" id="A0A0K0DPL1"/>
<dbReference type="STRING" id="6313.A0A0K0DPL1"/>
<dbReference type="InterPro" id="IPR026791">
    <property type="entry name" value="DOCK"/>
</dbReference>
<dbReference type="Pfam" id="PF20421">
    <property type="entry name" value="DHR-2_Lobe_C"/>
    <property type="match status" value="1"/>
</dbReference>
<evidence type="ECO:0000313" key="3">
    <source>
        <dbReference type="Proteomes" id="UP000035642"/>
    </source>
</evidence>
<evidence type="ECO:0000313" key="4">
    <source>
        <dbReference type="WBParaSite" id="ACAC_0001370001-mRNA-1"/>
    </source>
</evidence>
<evidence type="ECO:0000259" key="2">
    <source>
        <dbReference type="PROSITE" id="PS51651"/>
    </source>
</evidence>
<organism evidence="3 4">
    <name type="scientific">Angiostrongylus cantonensis</name>
    <name type="common">Rat lungworm</name>
    <dbReference type="NCBI Taxonomy" id="6313"/>
    <lineage>
        <taxon>Eukaryota</taxon>
        <taxon>Metazoa</taxon>
        <taxon>Ecdysozoa</taxon>
        <taxon>Nematoda</taxon>
        <taxon>Chromadorea</taxon>
        <taxon>Rhabditida</taxon>
        <taxon>Rhabditina</taxon>
        <taxon>Rhabditomorpha</taxon>
        <taxon>Strongyloidea</taxon>
        <taxon>Metastrongylidae</taxon>
        <taxon>Angiostrongylus</taxon>
    </lineage>
</organism>
<proteinExistence type="inferred from homology"/>